<dbReference type="EMBL" id="CAVNYO010000397">
    <property type="protein sequence ID" value="CAK5273586.1"/>
    <property type="molecule type" value="Genomic_DNA"/>
</dbReference>
<dbReference type="GO" id="GO:0016616">
    <property type="term" value="F:oxidoreductase activity, acting on the CH-OH group of donors, NAD or NADP as acceptor"/>
    <property type="evidence" value="ECO:0007669"/>
    <property type="project" value="InterPro"/>
</dbReference>
<keyword evidence="3 5" id="KW-0862">Zinc</keyword>
<dbReference type="SUPFAM" id="SSF50129">
    <property type="entry name" value="GroES-like"/>
    <property type="match status" value="1"/>
</dbReference>
<dbReference type="InterPro" id="IPR029752">
    <property type="entry name" value="D-isomer_DH_CS1"/>
</dbReference>
<gene>
    <name evidence="7" type="ORF">MYCIT1_LOCUS20130</name>
</gene>
<evidence type="ECO:0000256" key="4">
    <source>
        <dbReference type="ARBA" id="ARBA00023002"/>
    </source>
</evidence>
<dbReference type="InterPro" id="IPR013149">
    <property type="entry name" value="ADH-like_C"/>
</dbReference>
<dbReference type="InterPro" id="IPR020843">
    <property type="entry name" value="ER"/>
</dbReference>
<evidence type="ECO:0000256" key="1">
    <source>
        <dbReference type="ARBA" id="ARBA00001947"/>
    </source>
</evidence>
<dbReference type="InterPro" id="IPR002328">
    <property type="entry name" value="ADH_Zn_CS"/>
</dbReference>
<dbReference type="Gene3D" id="3.90.180.10">
    <property type="entry name" value="Medium-chain alcohol dehydrogenases, catalytic domain"/>
    <property type="match status" value="1"/>
</dbReference>
<protein>
    <recommendedName>
        <fullName evidence="6">Enoyl reductase (ER) domain-containing protein</fullName>
    </recommendedName>
</protein>
<comment type="similarity">
    <text evidence="5">Belongs to the zinc-containing alcohol dehydrogenase family.</text>
</comment>
<dbReference type="InterPro" id="IPR013154">
    <property type="entry name" value="ADH-like_N"/>
</dbReference>
<evidence type="ECO:0000313" key="8">
    <source>
        <dbReference type="Proteomes" id="UP001295794"/>
    </source>
</evidence>
<proteinExistence type="inferred from homology"/>
<keyword evidence="4" id="KW-0560">Oxidoreductase</keyword>
<reference evidence="7" key="1">
    <citation type="submission" date="2023-11" db="EMBL/GenBank/DDBJ databases">
        <authorList>
            <person name="De Vega J J."/>
            <person name="De Vega J J."/>
        </authorList>
    </citation>
    <scope>NUCLEOTIDE SEQUENCE</scope>
</reference>
<evidence type="ECO:0000259" key="6">
    <source>
        <dbReference type="SMART" id="SM00829"/>
    </source>
</evidence>
<name>A0AAD2HEQ4_9AGAR</name>
<sequence length="333" mass="36347">MSAPVEFTVFKGSKNDRIVEATTSRPAPTGTQVLVRITHSGICGTDEHFKHTDMALGHEGVGVVERIGSGVTQLHVGDVVGWGYIHKTCGKCDQCLLGHDQYCEDKEIYGTHDFDQGSFGTYAVWDEAFLFVVPPTLAPENAAPLMCGGATVFEVIESYNIRPTDRVGVIGVGGLGHLAIQFLAKMGASVVVFSSSNSKRDEALKLGADEFYATKDVTKFENVKPLDHLLATTSFIPDWRPYLGVMRPKSSIYPLTVSPDDLRIPLMGLIEGGITIQGSAVAARSVHRRMLDFAARNQITPMIETFPMTREGVEEGMARLREGKVRYRAVLVV</sequence>
<dbReference type="InterPro" id="IPR047109">
    <property type="entry name" value="CAD-like"/>
</dbReference>
<dbReference type="CDD" id="cd05283">
    <property type="entry name" value="CAD1"/>
    <property type="match status" value="1"/>
</dbReference>
<accession>A0AAD2HEQ4</accession>
<evidence type="ECO:0000256" key="5">
    <source>
        <dbReference type="RuleBase" id="RU361277"/>
    </source>
</evidence>
<dbReference type="InterPro" id="IPR036291">
    <property type="entry name" value="NAD(P)-bd_dom_sf"/>
</dbReference>
<comment type="caution">
    <text evidence="7">The sequence shown here is derived from an EMBL/GenBank/DDBJ whole genome shotgun (WGS) entry which is preliminary data.</text>
</comment>
<comment type="cofactor">
    <cofactor evidence="1 5">
        <name>Zn(2+)</name>
        <dbReference type="ChEBI" id="CHEBI:29105"/>
    </cofactor>
</comment>
<dbReference type="Proteomes" id="UP001295794">
    <property type="component" value="Unassembled WGS sequence"/>
</dbReference>
<dbReference type="Gene3D" id="3.40.50.720">
    <property type="entry name" value="NAD(P)-binding Rossmann-like Domain"/>
    <property type="match status" value="1"/>
</dbReference>
<dbReference type="PROSITE" id="PS00065">
    <property type="entry name" value="D_2_HYDROXYACID_DH_1"/>
    <property type="match status" value="1"/>
</dbReference>
<evidence type="ECO:0000313" key="7">
    <source>
        <dbReference type="EMBL" id="CAK5273586.1"/>
    </source>
</evidence>
<dbReference type="FunFam" id="3.40.50.720:FF:000022">
    <property type="entry name" value="Cinnamyl alcohol dehydrogenase"/>
    <property type="match status" value="1"/>
</dbReference>
<evidence type="ECO:0000256" key="2">
    <source>
        <dbReference type="ARBA" id="ARBA00022723"/>
    </source>
</evidence>
<dbReference type="SMART" id="SM00829">
    <property type="entry name" value="PKS_ER"/>
    <property type="match status" value="1"/>
</dbReference>
<dbReference type="GO" id="GO:0008270">
    <property type="term" value="F:zinc ion binding"/>
    <property type="evidence" value="ECO:0007669"/>
    <property type="project" value="InterPro"/>
</dbReference>
<dbReference type="PROSITE" id="PS00059">
    <property type="entry name" value="ADH_ZINC"/>
    <property type="match status" value="1"/>
</dbReference>
<keyword evidence="2 5" id="KW-0479">Metal-binding</keyword>
<evidence type="ECO:0000256" key="3">
    <source>
        <dbReference type="ARBA" id="ARBA00022833"/>
    </source>
</evidence>
<dbReference type="AlphaFoldDB" id="A0AAD2HEQ4"/>
<dbReference type="PANTHER" id="PTHR42683">
    <property type="entry name" value="ALDEHYDE REDUCTASE"/>
    <property type="match status" value="1"/>
</dbReference>
<dbReference type="SUPFAM" id="SSF51735">
    <property type="entry name" value="NAD(P)-binding Rossmann-fold domains"/>
    <property type="match status" value="1"/>
</dbReference>
<feature type="domain" description="Enoyl reductase (ER)" evidence="6">
    <location>
        <begin position="12"/>
        <end position="331"/>
    </location>
</feature>
<keyword evidence="8" id="KW-1185">Reference proteome</keyword>
<dbReference type="InterPro" id="IPR011032">
    <property type="entry name" value="GroES-like_sf"/>
</dbReference>
<dbReference type="Pfam" id="PF00107">
    <property type="entry name" value="ADH_zinc_N"/>
    <property type="match status" value="1"/>
</dbReference>
<organism evidence="7 8">
    <name type="scientific">Mycena citricolor</name>
    <dbReference type="NCBI Taxonomy" id="2018698"/>
    <lineage>
        <taxon>Eukaryota</taxon>
        <taxon>Fungi</taxon>
        <taxon>Dikarya</taxon>
        <taxon>Basidiomycota</taxon>
        <taxon>Agaricomycotina</taxon>
        <taxon>Agaricomycetes</taxon>
        <taxon>Agaricomycetidae</taxon>
        <taxon>Agaricales</taxon>
        <taxon>Marasmiineae</taxon>
        <taxon>Mycenaceae</taxon>
        <taxon>Mycena</taxon>
    </lineage>
</organism>
<dbReference type="Pfam" id="PF08240">
    <property type="entry name" value="ADH_N"/>
    <property type="match status" value="1"/>
</dbReference>